<feature type="region of interest" description="Disordered" evidence="1">
    <location>
        <begin position="274"/>
        <end position="361"/>
    </location>
</feature>
<dbReference type="AlphaFoldDB" id="A0AAV9ZLJ0"/>
<gene>
    <name evidence="2" type="ORF">R3P38DRAFT_2805821</name>
</gene>
<evidence type="ECO:0000313" key="2">
    <source>
        <dbReference type="EMBL" id="KAK6985092.1"/>
    </source>
</evidence>
<feature type="compositionally biased region" description="Basic and acidic residues" evidence="1">
    <location>
        <begin position="57"/>
        <end position="71"/>
    </location>
</feature>
<feature type="compositionally biased region" description="Basic and acidic residues" evidence="1">
    <location>
        <begin position="113"/>
        <end position="122"/>
    </location>
</feature>
<reference evidence="2 3" key="1">
    <citation type="journal article" date="2024" name="J Genomics">
        <title>Draft genome sequencing and assembly of Favolaschia claudopus CIRM-BRFM 2984 isolated from oak limbs.</title>
        <authorList>
            <person name="Navarro D."/>
            <person name="Drula E."/>
            <person name="Chaduli D."/>
            <person name="Cazenave R."/>
            <person name="Ahrendt S."/>
            <person name="Wang J."/>
            <person name="Lipzen A."/>
            <person name="Daum C."/>
            <person name="Barry K."/>
            <person name="Grigoriev I.V."/>
            <person name="Favel A."/>
            <person name="Rosso M.N."/>
            <person name="Martin F."/>
        </authorList>
    </citation>
    <scope>NUCLEOTIDE SEQUENCE [LARGE SCALE GENOMIC DNA]</scope>
    <source>
        <strain evidence="2 3">CIRM-BRFM 2984</strain>
    </source>
</reference>
<keyword evidence="3" id="KW-1185">Reference proteome</keyword>
<protein>
    <submittedName>
        <fullName evidence="2">Uncharacterized protein</fullName>
    </submittedName>
</protein>
<dbReference type="EMBL" id="JAWWNJ010000132">
    <property type="protein sequence ID" value="KAK6985092.1"/>
    <property type="molecule type" value="Genomic_DNA"/>
</dbReference>
<dbReference type="Proteomes" id="UP001362999">
    <property type="component" value="Unassembled WGS sequence"/>
</dbReference>
<sequence>MTRAVSKIAGIPGLRAPHTIARLALKSTQWLIQHSAPQLPLRRTRRSTRSVNTQPASDKENRNNSDGEHGKPQKSHHSRRVESEDEDDSHREEDDYQPEQADSDNDNDSEAADADKDSEAESDRGKCALLFFPLSMVLTECHDLAKVQAEAEKNAKAEKAAKAAKKKAGVVVEDARPPIDDDHVLCCTYRGLRHSSLRSATPGFRPRPSFGKTTAQVVVKNMSPSTLHGVAPSALAAVAPQFGAANVPRALATAPRARALTTAALQSLVNARPALSTIHTRSRTRSPRRAPSPRRGSSPPVRHTFRGRSPAHESPARRPVLRDINNNVVTNPIAVNLRSDHHRARSSSPHRSSSPGSAAVHRLSTQTMTCVPLLSHGPAAQVADPVPRISMMTARNMSPLPATKYYRCLLARRQAFPDSRMETEMVREAFSSRGSQMRGEIKIKSRPLIDPMYGFESGQTRRPLKRCT</sequence>
<evidence type="ECO:0000313" key="3">
    <source>
        <dbReference type="Proteomes" id="UP001362999"/>
    </source>
</evidence>
<comment type="caution">
    <text evidence="2">The sequence shown here is derived from an EMBL/GenBank/DDBJ whole genome shotgun (WGS) entry which is preliminary data.</text>
</comment>
<feature type="region of interest" description="Disordered" evidence="1">
    <location>
        <begin position="36"/>
        <end position="122"/>
    </location>
</feature>
<feature type="compositionally biased region" description="Low complexity" evidence="1">
    <location>
        <begin position="293"/>
        <end position="302"/>
    </location>
</feature>
<evidence type="ECO:0000256" key="1">
    <source>
        <dbReference type="SAM" id="MobiDB-lite"/>
    </source>
</evidence>
<accession>A0AAV9ZLJ0</accession>
<organism evidence="2 3">
    <name type="scientific">Favolaschia claudopus</name>
    <dbReference type="NCBI Taxonomy" id="2862362"/>
    <lineage>
        <taxon>Eukaryota</taxon>
        <taxon>Fungi</taxon>
        <taxon>Dikarya</taxon>
        <taxon>Basidiomycota</taxon>
        <taxon>Agaricomycotina</taxon>
        <taxon>Agaricomycetes</taxon>
        <taxon>Agaricomycetidae</taxon>
        <taxon>Agaricales</taxon>
        <taxon>Marasmiineae</taxon>
        <taxon>Mycenaceae</taxon>
        <taxon>Favolaschia</taxon>
    </lineage>
</organism>
<proteinExistence type="predicted"/>
<feature type="compositionally biased region" description="Acidic residues" evidence="1">
    <location>
        <begin position="94"/>
        <end position="112"/>
    </location>
</feature>
<name>A0AAV9ZLJ0_9AGAR</name>
<feature type="compositionally biased region" description="Basic residues" evidence="1">
    <location>
        <begin position="280"/>
        <end position="292"/>
    </location>
</feature>
<feature type="compositionally biased region" description="Low complexity" evidence="1">
    <location>
        <begin position="346"/>
        <end position="359"/>
    </location>
</feature>